<name>A0A0M3KHL0_ANISI</name>
<proteinExistence type="predicted"/>
<gene>
    <name evidence="2" type="ORF">ASIM_LOCUS19860</name>
</gene>
<feature type="compositionally biased region" description="Basic residues" evidence="1">
    <location>
        <begin position="145"/>
        <end position="157"/>
    </location>
</feature>
<feature type="compositionally biased region" description="Low complexity" evidence="1">
    <location>
        <begin position="1"/>
        <end position="21"/>
    </location>
</feature>
<sequence length="190" mass="19851">MEIPIASRRSTAAKKATASSSLNGGGGDVKTTNTGVDEHSSETGKVDGDSKEADATTTSLHDENDMVDEGEAVNPFPEKSPPAASAADGAKSSGSGMKPVVKAESEVDKILGMAPMNTTAQHRFHLFDMNCDICTGKRDRELAQRKQKREKRDRRASRSGNTVVGGGGADLTATSPSKTPSAMQLLTTVS</sequence>
<keyword evidence="3" id="KW-1185">Reference proteome</keyword>
<evidence type="ECO:0000313" key="2">
    <source>
        <dbReference type="EMBL" id="VDK72663.1"/>
    </source>
</evidence>
<dbReference type="AlphaFoldDB" id="A0A0M3KHL0"/>
<feature type="compositionally biased region" description="Basic and acidic residues" evidence="1">
    <location>
        <begin position="36"/>
        <end position="64"/>
    </location>
</feature>
<dbReference type="EMBL" id="UYRR01038130">
    <property type="protein sequence ID" value="VDK72663.1"/>
    <property type="molecule type" value="Genomic_DNA"/>
</dbReference>
<feature type="compositionally biased region" description="Polar residues" evidence="1">
    <location>
        <begin position="172"/>
        <end position="190"/>
    </location>
</feature>
<reference evidence="2 3" key="2">
    <citation type="submission" date="2018-11" db="EMBL/GenBank/DDBJ databases">
        <authorList>
            <consortium name="Pathogen Informatics"/>
        </authorList>
    </citation>
    <scope>NUCLEOTIDE SEQUENCE [LARGE SCALE GENOMIC DNA]</scope>
</reference>
<dbReference type="Proteomes" id="UP000267096">
    <property type="component" value="Unassembled WGS sequence"/>
</dbReference>
<accession>A0A0M3KHL0</accession>
<organism evidence="4">
    <name type="scientific">Anisakis simplex</name>
    <name type="common">Herring worm</name>
    <dbReference type="NCBI Taxonomy" id="6269"/>
    <lineage>
        <taxon>Eukaryota</taxon>
        <taxon>Metazoa</taxon>
        <taxon>Ecdysozoa</taxon>
        <taxon>Nematoda</taxon>
        <taxon>Chromadorea</taxon>
        <taxon>Rhabditida</taxon>
        <taxon>Spirurina</taxon>
        <taxon>Ascaridomorpha</taxon>
        <taxon>Ascaridoidea</taxon>
        <taxon>Anisakidae</taxon>
        <taxon>Anisakis</taxon>
        <taxon>Anisakis simplex complex</taxon>
    </lineage>
</organism>
<dbReference type="WBParaSite" id="ASIM_0002047501-mRNA-1">
    <property type="protein sequence ID" value="ASIM_0002047501-mRNA-1"/>
    <property type="gene ID" value="ASIM_0002047501"/>
</dbReference>
<feature type="region of interest" description="Disordered" evidence="1">
    <location>
        <begin position="140"/>
        <end position="190"/>
    </location>
</feature>
<reference evidence="4" key="1">
    <citation type="submission" date="2017-02" db="UniProtKB">
        <authorList>
            <consortium name="WormBaseParasite"/>
        </authorList>
    </citation>
    <scope>IDENTIFICATION</scope>
</reference>
<dbReference type="OrthoDB" id="1884872at2759"/>
<protein>
    <submittedName>
        <fullName evidence="2 4">Uncharacterized protein</fullName>
    </submittedName>
</protein>
<evidence type="ECO:0000313" key="3">
    <source>
        <dbReference type="Proteomes" id="UP000267096"/>
    </source>
</evidence>
<feature type="region of interest" description="Disordered" evidence="1">
    <location>
        <begin position="1"/>
        <end position="100"/>
    </location>
</feature>
<evidence type="ECO:0000313" key="4">
    <source>
        <dbReference type="WBParaSite" id="ASIM_0002047501-mRNA-1"/>
    </source>
</evidence>
<feature type="compositionally biased region" description="Low complexity" evidence="1">
    <location>
        <begin position="81"/>
        <end position="96"/>
    </location>
</feature>
<evidence type="ECO:0000256" key="1">
    <source>
        <dbReference type="SAM" id="MobiDB-lite"/>
    </source>
</evidence>